<gene>
    <name evidence="3" type="ORF">PGQ11_014348</name>
</gene>
<evidence type="ECO:0000256" key="2">
    <source>
        <dbReference type="SAM" id="MobiDB-lite"/>
    </source>
</evidence>
<feature type="compositionally biased region" description="Polar residues" evidence="2">
    <location>
        <begin position="142"/>
        <end position="154"/>
    </location>
</feature>
<name>A0ABR2HSI9_9PEZI</name>
<feature type="region of interest" description="Disordered" evidence="2">
    <location>
        <begin position="1"/>
        <end position="31"/>
    </location>
</feature>
<feature type="coiled-coil region" evidence="1">
    <location>
        <begin position="413"/>
        <end position="440"/>
    </location>
</feature>
<proteinExistence type="predicted"/>
<reference evidence="3 4" key="1">
    <citation type="journal article" date="2024" name="IMA Fungus">
        <title>Apiospora arundinis, a panoply of carbohydrate-active enzymes and secondary metabolites.</title>
        <authorList>
            <person name="Sorensen T."/>
            <person name="Petersen C."/>
            <person name="Muurmann A.T."/>
            <person name="Christiansen J.V."/>
            <person name="Brundto M.L."/>
            <person name="Overgaard C.K."/>
            <person name="Boysen A.T."/>
            <person name="Wollenberg R.D."/>
            <person name="Larsen T.O."/>
            <person name="Sorensen J.L."/>
            <person name="Nielsen K.L."/>
            <person name="Sondergaard T.E."/>
        </authorList>
    </citation>
    <scope>NUCLEOTIDE SEQUENCE [LARGE SCALE GENOMIC DNA]</scope>
    <source>
        <strain evidence="3 4">AAU 773</strain>
    </source>
</reference>
<dbReference type="EMBL" id="JAPCWZ010000009">
    <property type="protein sequence ID" value="KAK8851869.1"/>
    <property type="molecule type" value="Genomic_DNA"/>
</dbReference>
<protein>
    <submittedName>
        <fullName evidence="3">Uncharacterized protein</fullName>
    </submittedName>
</protein>
<feature type="compositionally biased region" description="Basic and acidic residues" evidence="2">
    <location>
        <begin position="156"/>
        <end position="168"/>
    </location>
</feature>
<dbReference type="Proteomes" id="UP001390339">
    <property type="component" value="Unassembled WGS sequence"/>
</dbReference>
<accession>A0ABR2HSI9</accession>
<feature type="region of interest" description="Disordered" evidence="2">
    <location>
        <begin position="135"/>
        <end position="168"/>
    </location>
</feature>
<evidence type="ECO:0000313" key="4">
    <source>
        <dbReference type="Proteomes" id="UP001390339"/>
    </source>
</evidence>
<keyword evidence="4" id="KW-1185">Reference proteome</keyword>
<keyword evidence="1" id="KW-0175">Coiled coil</keyword>
<comment type="caution">
    <text evidence="3">The sequence shown here is derived from an EMBL/GenBank/DDBJ whole genome shotgun (WGS) entry which is preliminary data.</text>
</comment>
<evidence type="ECO:0000256" key="1">
    <source>
        <dbReference type="SAM" id="Coils"/>
    </source>
</evidence>
<organism evidence="3 4">
    <name type="scientific">Apiospora arundinis</name>
    <dbReference type="NCBI Taxonomy" id="335852"/>
    <lineage>
        <taxon>Eukaryota</taxon>
        <taxon>Fungi</taxon>
        <taxon>Dikarya</taxon>
        <taxon>Ascomycota</taxon>
        <taxon>Pezizomycotina</taxon>
        <taxon>Sordariomycetes</taxon>
        <taxon>Xylariomycetidae</taxon>
        <taxon>Amphisphaeriales</taxon>
        <taxon>Apiosporaceae</taxon>
        <taxon>Apiospora</taxon>
    </lineage>
</organism>
<sequence>MAPRKQSRQADLPVESSWRMVEGGENDSFDTSIVNEPYDEEEIIFATQPSQMSSSQGVGLHSQDSIRDFANDADEDQVILRAPFQPSLASTRHTSMDKDHAPVPEFFMPRMEVESPRRSIRSSRTLQPEYDDRVYMRRRINRQPSDASGPTYQRRQAPERRSQRDNHETNSLWNKFAAASPSFLFDTVAWCLSVLGMALRIAKYPLAICLAVYILLGSGMMVRNMVTSSISTSLSPLCRIPGASMLDLPFCPDLPPVPGTGGKSPVEFDELMNVQSDFEKVLEDSARGVSLPMEMKRAEASVRDLRTLVKYSDIPARDELVYEFDGYIDNVRIIATDLQTFNTHVGSAVDSVISINRWTSRYIDSIAAEQEANDNMLARWSGWLFSPFQPQVFDERMLLDKYVEHTSLVSDKIANLIVEAQAALRLLSQAENNLQLINEHVVRSGNEVKAKKDEVFWTLWTLVGANNRRLTNLKAQLGLLKQVEVQRTSAVKQLIGLVHDLGDIQTKLSDLRDRVVAPELLADQTTIPLSVHIETINAGVERLESARSRIRAEENDRIQEALSRARDDNRLIDG</sequence>
<evidence type="ECO:0000313" key="3">
    <source>
        <dbReference type="EMBL" id="KAK8851869.1"/>
    </source>
</evidence>